<comment type="caution">
    <text evidence="1">The sequence shown here is derived from an EMBL/GenBank/DDBJ whole genome shotgun (WGS) entry which is preliminary data.</text>
</comment>
<sequence length="72" mass="8146">MISNPESERTAVDLWFLTFTAIPYSTRFEFSALHKLNRYAYPKQAPILPPPPKCVLVQSATILDQKEGFSSS</sequence>
<dbReference type="Proteomes" id="UP001498398">
    <property type="component" value="Unassembled WGS sequence"/>
</dbReference>
<dbReference type="EMBL" id="JBANRG010000013">
    <property type="protein sequence ID" value="KAK7461390.1"/>
    <property type="molecule type" value="Genomic_DNA"/>
</dbReference>
<evidence type="ECO:0000313" key="1">
    <source>
        <dbReference type="EMBL" id="KAK7461390.1"/>
    </source>
</evidence>
<accession>A0ABR1JHV8</accession>
<protein>
    <submittedName>
        <fullName evidence="1">Uncharacterized protein</fullName>
    </submittedName>
</protein>
<reference evidence="1 2" key="1">
    <citation type="submission" date="2024-01" db="EMBL/GenBank/DDBJ databases">
        <title>A draft genome for the cacao thread blight pathogen Marasmiellus scandens.</title>
        <authorList>
            <person name="Baruah I.K."/>
            <person name="Leung J."/>
            <person name="Bukari Y."/>
            <person name="Amoako-Attah I."/>
            <person name="Meinhardt L.W."/>
            <person name="Bailey B.A."/>
            <person name="Cohen S.P."/>
        </authorList>
    </citation>
    <scope>NUCLEOTIDE SEQUENCE [LARGE SCALE GENOMIC DNA]</scope>
    <source>
        <strain evidence="1 2">GH-19</strain>
    </source>
</reference>
<gene>
    <name evidence="1" type="ORF">VKT23_008568</name>
</gene>
<proteinExistence type="predicted"/>
<name>A0ABR1JHV8_9AGAR</name>
<evidence type="ECO:0000313" key="2">
    <source>
        <dbReference type="Proteomes" id="UP001498398"/>
    </source>
</evidence>
<keyword evidence="2" id="KW-1185">Reference proteome</keyword>
<organism evidence="1 2">
    <name type="scientific">Marasmiellus scandens</name>
    <dbReference type="NCBI Taxonomy" id="2682957"/>
    <lineage>
        <taxon>Eukaryota</taxon>
        <taxon>Fungi</taxon>
        <taxon>Dikarya</taxon>
        <taxon>Basidiomycota</taxon>
        <taxon>Agaricomycotina</taxon>
        <taxon>Agaricomycetes</taxon>
        <taxon>Agaricomycetidae</taxon>
        <taxon>Agaricales</taxon>
        <taxon>Marasmiineae</taxon>
        <taxon>Omphalotaceae</taxon>
        <taxon>Marasmiellus</taxon>
    </lineage>
</organism>